<accession>A0LTD8</accession>
<feature type="region of interest" description="Disordered" evidence="1">
    <location>
        <begin position="220"/>
        <end position="240"/>
    </location>
</feature>
<evidence type="ECO:0000256" key="2">
    <source>
        <dbReference type="SAM" id="Phobius"/>
    </source>
</evidence>
<protein>
    <recommendedName>
        <fullName evidence="5">Integral membrane protein</fullName>
    </recommendedName>
</protein>
<gene>
    <name evidence="3" type="ordered locus">Acel_0925</name>
</gene>
<proteinExistence type="predicted"/>
<evidence type="ECO:0008006" key="5">
    <source>
        <dbReference type="Google" id="ProtNLM"/>
    </source>
</evidence>
<name>A0LTD8_ACIC1</name>
<evidence type="ECO:0000313" key="3">
    <source>
        <dbReference type="EMBL" id="ABK52698.1"/>
    </source>
</evidence>
<evidence type="ECO:0000313" key="4">
    <source>
        <dbReference type="Proteomes" id="UP000008221"/>
    </source>
</evidence>
<keyword evidence="2" id="KW-1133">Transmembrane helix</keyword>
<dbReference type="eggNOG" id="ENOG5031K3Y">
    <property type="taxonomic scope" value="Bacteria"/>
</dbReference>
<feature type="region of interest" description="Disordered" evidence="1">
    <location>
        <begin position="1"/>
        <end position="24"/>
    </location>
</feature>
<keyword evidence="4" id="KW-1185">Reference proteome</keyword>
<dbReference type="InParanoid" id="A0LTD8"/>
<reference evidence="3 4" key="1">
    <citation type="journal article" date="2009" name="Genome Res.">
        <title>Complete genome of the cellulolytic thermophile Acidothermus cellulolyticus 11B provides insights into its ecophysiological and evolutionary adaptations.</title>
        <authorList>
            <person name="Barabote R.D."/>
            <person name="Xie G."/>
            <person name="Leu D.H."/>
            <person name="Normand P."/>
            <person name="Necsulea A."/>
            <person name="Daubin V."/>
            <person name="Medigue C."/>
            <person name="Adney W.S."/>
            <person name="Xu X.C."/>
            <person name="Lapidus A."/>
            <person name="Parales R.E."/>
            <person name="Detter C."/>
            <person name="Pujic P."/>
            <person name="Bruce D."/>
            <person name="Lavire C."/>
            <person name="Challacombe J.F."/>
            <person name="Brettin T.S."/>
            <person name="Berry A.M."/>
        </authorList>
    </citation>
    <scope>NUCLEOTIDE SEQUENCE [LARGE SCALE GENOMIC DNA]</scope>
    <source>
        <strain evidence="4">ATCC 43068 / DSM 8971 / 11B</strain>
    </source>
</reference>
<dbReference type="OrthoDB" id="8479889at2"/>
<keyword evidence="2" id="KW-0472">Membrane</keyword>
<dbReference type="STRING" id="351607.Acel_0925"/>
<dbReference type="KEGG" id="ace:Acel_0925"/>
<dbReference type="HOGENOM" id="CLU_089257_0_0_11"/>
<dbReference type="RefSeq" id="WP_011719761.1">
    <property type="nucleotide sequence ID" value="NC_008578.1"/>
</dbReference>
<dbReference type="EMBL" id="CP000481">
    <property type="protein sequence ID" value="ABK52698.1"/>
    <property type="molecule type" value="Genomic_DNA"/>
</dbReference>
<sequence length="240" mass="25878">MARSTPPTRPNRAAADKGDTQTKRGQQLRVAFRITREHDPRLIPAMVIGGLVALVVFVGVGFALGDLIVFSIFGVLGGVLTAFIVFGRRAQAAFYAQIEGQPGAAPAVISTMRGDWRVTPTVAGTRAMDVVHRVVGKPGVILIGEGDPDRLAPLIADQQKRIQRVASGTPVEVILIGNGPKQVPLRKLQARLNRLPRRFKGRTVDQIEARLRALGTLANMMPKGPLPKGARLPQGFKLPR</sequence>
<dbReference type="AlphaFoldDB" id="A0LTD8"/>
<dbReference type="InterPro" id="IPR025445">
    <property type="entry name" value="DUF4191"/>
</dbReference>
<feature type="transmembrane region" description="Helical" evidence="2">
    <location>
        <begin position="68"/>
        <end position="87"/>
    </location>
</feature>
<evidence type="ECO:0000256" key="1">
    <source>
        <dbReference type="SAM" id="MobiDB-lite"/>
    </source>
</evidence>
<organism evidence="3 4">
    <name type="scientific">Acidothermus cellulolyticus (strain ATCC 43068 / DSM 8971 / 11B)</name>
    <dbReference type="NCBI Taxonomy" id="351607"/>
    <lineage>
        <taxon>Bacteria</taxon>
        <taxon>Bacillati</taxon>
        <taxon>Actinomycetota</taxon>
        <taxon>Actinomycetes</taxon>
        <taxon>Acidothermales</taxon>
        <taxon>Acidothermaceae</taxon>
        <taxon>Acidothermus</taxon>
    </lineage>
</organism>
<dbReference type="Pfam" id="PF13829">
    <property type="entry name" value="DUF4191"/>
    <property type="match status" value="1"/>
</dbReference>
<dbReference type="Proteomes" id="UP000008221">
    <property type="component" value="Chromosome"/>
</dbReference>
<keyword evidence="2" id="KW-0812">Transmembrane</keyword>
<feature type="transmembrane region" description="Helical" evidence="2">
    <location>
        <begin position="42"/>
        <end position="62"/>
    </location>
</feature>